<dbReference type="EMBL" id="RWIT01000003">
    <property type="protein sequence ID" value="RSK49599.1"/>
    <property type="molecule type" value="Genomic_DNA"/>
</dbReference>
<organism evidence="2 3">
    <name type="scientific">Hymenobacter rigui</name>
    <dbReference type="NCBI Taxonomy" id="334424"/>
    <lineage>
        <taxon>Bacteria</taxon>
        <taxon>Pseudomonadati</taxon>
        <taxon>Bacteroidota</taxon>
        <taxon>Cytophagia</taxon>
        <taxon>Cytophagales</taxon>
        <taxon>Hymenobacteraceae</taxon>
        <taxon>Hymenobacter</taxon>
    </lineage>
</organism>
<accession>A0A3R9V9N8</accession>
<proteinExistence type="predicted"/>
<feature type="transmembrane region" description="Helical" evidence="1">
    <location>
        <begin position="196"/>
        <end position="215"/>
    </location>
</feature>
<feature type="transmembrane region" description="Helical" evidence="1">
    <location>
        <begin position="296"/>
        <end position="316"/>
    </location>
</feature>
<keyword evidence="1" id="KW-1133">Transmembrane helix</keyword>
<comment type="caution">
    <text evidence="2">The sequence shown here is derived from an EMBL/GenBank/DDBJ whole genome shotgun (WGS) entry which is preliminary data.</text>
</comment>
<feature type="transmembrane region" description="Helical" evidence="1">
    <location>
        <begin position="95"/>
        <end position="114"/>
    </location>
</feature>
<feature type="transmembrane region" description="Helical" evidence="1">
    <location>
        <begin position="145"/>
        <end position="164"/>
    </location>
</feature>
<reference evidence="2 3" key="1">
    <citation type="submission" date="2018-12" db="EMBL/GenBank/DDBJ databases">
        <authorList>
            <person name="Feng G."/>
            <person name="Zhu H."/>
        </authorList>
    </citation>
    <scope>NUCLEOTIDE SEQUENCE [LARGE SCALE GENOMIC DNA]</scope>
    <source>
        <strain evidence="2 3">KCTC 12533</strain>
    </source>
</reference>
<evidence type="ECO:0000256" key="1">
    <source>
        <dbReference type="SAM" id="Phobius"/>
    </source>
</evidence>
<evidence type="ECO:0000313" key="2">
    <source>
        <dbReference type="EMBL" id="RSK49599.1"/>
    </source>
</evidence>
<evidence type="ECO:0000313" key="3">
    <source>
        <dbReference type="Proteomes" id="UP000273500"/>
    </source>
</evidence>
<keyword evidence="1" id="KW-0472">Membrane</keyword>
<feature type="transmembrane region" description="Helical" evidence="1">
    <location>
        <begin position="69"/>
        <end position="88"/>
    </location>
</feature>
<name>A0A3R9V9N8_9BACT</name>
<keyword evidence="3" id="KW-1185">Reference proteome</keyword>
<feature type="transmembrane region" description="Helical" evidence="1">
    <location>
        <begin position="120"/>
        <end position="138"/>
    </location>
</feature>
<dbReference type="Proteomes" id="UP000273500">
    <property type="component" value="Unassembled WGS sequence"/>
</dbReference>
<dbReference type="AlphaFoldDB" id="A0A3R9V9N8"/>
<keyword evidence="1" id="KW-0812">Transmembrane</keyword>
<feature type="transmembrane region" description="Helical" evidence="1">
    <location>
        <begin position="227"/>
        <end position="245"/>
    </location>
</feature>
<evidence type="ECO:0008006" key="4">
    <source>
        <dbReference type="Google" id="ProtNLM"/>
    </source>
</evidence>
<feature type="transmembrane region" description="Helical" evidence="1">
    <location>
        <begin position="375"/>
        <end position="395"/>
    </location>
</feature>
<sequence length="606" mass="69000">MMRNLLVWLGYVAVFVLFTWPLSQHPATGFPVVPGHDSYQFYWNVWHFRHALEAGTSPWYTTWLFYPEGSWLIMHAYIPIVGMLAVVVRNEMLAINLALLLSYSLSGLGAYLLARRWVRLPLLCVLAGFIFAFSPYKMQRLPEHYNLVLTATVPFYVLYFLRAFRFRVGSFLPEVVSWKAVATCVGLGLITLLSDYYVLFGLLYFSAFYAAWFGLRIGQINWRSRRVWLGLVVLFTVSHISIRLLRLAGVPENGLWWAGDLVAYLLPPPTSRWLDFDWSHRLYNSSLFNAPGSLEITLFVGYLLPLLVLLSWRYRIASALRQDAAGRPLMWVLLLFSMLTVPTLRLYGHERLNLPTAFIHFVPFINNIRCPTRWVLYISLLLPLVCFSSLEAGWFGRWPRGLQYAAGLVLAVGLGVEFWPKPYVRATAADVPAVYRYVANLPGESLISVPFGVQDGNRQIGLADPEQFLYQRWHQKKLLGGYLSRVKPERFAAVEDTPFLRALTHYQAHSGSEPNPPLSQAQVTAFLQRYRPAAFVLPPAFRQQAVHRFLRQALQPHGYQEKSIEGYVLLIPNLVRPAGPSAAAAVAAPANSTRIRYTEGAAARWR</sequence>
<gene>
    <name evidence="2" type="ORF">EI291_08915</name>
</gene>
<protein>
    <recommendedName>
        <fullName evidence="4">Glycosyltransferase RgtA/B/C/D-like domain-containing protein</fullName>
    </recommendedName>
</protein>